<name>A0A8D8SN95_9HEMI</name>
<dbReference type="AlphaFoldDB" id="A0A8D8SN95"/>
<reference evidence="2" key="1">
    <citation type="submission" date="2021-05" db="EMBL/GenBank/DDBJ databases">
        <authorList>
            <person name="Alioto T."/>
            <person name="Alioto T."/>
            <person name="Gomez Garrido J."/>
        </authorList>
    </citation>
    <scope>NUCLEOTIDE SEQUENCE</scope>
</reference>
<keyword evidence="1" id="KW-1133">Transmembrane helix</keyword>
<keyword evidence="1" id="KW-0812">Transmembrane</keyword>
<dbReference type="GO" id="GO:0000428">
    <property type="term" value="C:DNA-directed RNA polymerase complex"/>
    <property type="evidence" value="ECO:0007669"/>
    <property type="project" value="UniProtKB-KW"/>
</dbReference>
<evidence type="ECO:0000313" key="2">
    <source>
        <dbReference type="EMBL" id="CAG6672773.1"/>
    </source>
</evidence>
<organism evidence="2">
    <name type="scientific">Cacopsylla melanoneura</name>
    <dbReference type="NCBI Taxonomy" id="428564"/>
    <lineage>
        <taxon>Eukaryota</taxon>
        <taxon>Metazoa</taxon>
        <taxon>Ecdysozoa</taxon>
        <taxon>Arthropoda</taxon>
        <taxon>Hexapoda</taxon>
        <taxon>Insecta</taxon>
        <taxon>Pterygota</taxon>
        <taxon>Neoptera</taxon>
        <taxon>Paraneoptera</taxon>
        <taxon>Hemiptera</taxon>
        <taxon>Sternorrhyncha</taxon>
        <taxon>Psylloidea</taxon>
        <taxon>Psyllidae</taxon>
        <taxon>Psyllinae</taxon>
        <taxon>Cacopsylla</taxon>
    </lineage>
</organism>
<feature type="transmembrane region" description="Helical" evidence="1">
    <location>
        <begin position="89"/>
        <end position="110"/>
    </location>
</feature>
<keyword evidence="1" id="KW-0472">Membrane</keyword>
<sequence>MRTFHTGGVASFTFTKSMIVTNNFGYVYFKNCKCLLNYKNELIILNNFSFLIIKNFNQQENYKLSYGEKILIRNGIFFFFFFFQGNEKTVVFCITVVLLALSWGIFLNYFEFEYWHT</sequence>
<protein>
    <submittedName>
        <fullName evidence="2">DNA-directed RNA polymerase subunit beta</fullName>
    </submittedName>
</protein>
<dbReference type="EMBL" id="HBUF01229449">
    <property type="protein sequence ID" value="CAG6672773.1"/>
    <property type="molecule type" value="Transcribed_RNA"/>
</dbReference>
<feature type="transmembrane region" description="Helical" evidence="1">
    <location>
        <begin position="66"/>
        <end position="83"/>
    </location>
</feature>
<keyword evidence="2" id="KW-0804">Transcription</keyword>
<proteinExistence type="predicted"/>
<accession>A0A8D8SN95</accession>
<evidence type="ECO:0000256" key="1">
    <source>
        <dbReference type="SAM" id="Phobius"/>
    </source>
</evidence>
<keyword evidence="2" id="KW-0240">DNA-directed RNA polymerase</keyword>